<dbReference type="HOGENOM" id="CLU_170330_0_0_5"/>
<dbReference type="EMBL" id="CP002568">
    <property type="protein sequence ID" value="ADZ69210.1"/>
    <property type="molecule type" value="Genomic_DNA"/>
</dbReference>
<evidence type="ECO:0000259" key="2">
    <source>
        <dbReference type="Pfam" id="PF07238"/>
    </source>
</evidence>
<dbReference type="SUPFAM" id="SSF141371">
    <property type="entry name" value="PilZ domain-like"/>
    <property type="match status" value="1"/>
</dbReference>
<evidence type="ECO:0000256" key="1">
    <source>
        <dbReference type="SAM" id="MobiDB-lite"/>
    </source>
</evidence>
<gene>
    <name evidence="3" type="ordered locus">SL003B_0780</name>
</gene>
<feature type="domain" description="PilZ" evidence="2">
    <location>
        <begin position="10"/>
        <end position="89"/>
    </location>
</feature>
<feature type="compositionally biased region" description="Basic residues" evidence="1">
    <location>
        <begin position="11"/>
        <end position="21"/>
    </location>
</feature>
<dbReference type="RefSeq" id="WP_013651530.1">
    <property type="nucleotide sequence ID" value="NC_015259.1"/>
</dbReference>
<name>F2IVV3_POLGS</name>
<feature type="region of interest" description="Disordered" evidence="1">
    <location>
        <begin position="1"/>
        <end position="21"/>
    </location>
</feature>
<organism evidence="3 4">
    <name type="scientific">Polymorphum gilvum (strain LMG 25793 / CGMCC 1.9160 / SL003B-26A1)</name>
    <dbReference type="NCBI Taxonomy" id="991905"/>
    <lineage>
        <taxon>Bacteria</taxon>
        <taxon>Pseudomonadati</taxon>
        <taxon>Pseudomonadota</taxon>
        <taxon>Alphaproteobacteria</taxon>
        <taxon>Rhodobacterales</taxon>
        <taxon>Paracoccaceae</taxon>
        <taxon>Polymorphum</taxon>
    </lineage>
</organism>
<protein>
    <submittedName>
        <fullName evidence="3">Type IV pilus assembly protein PilZ</fullName>
    </submittedName>
</protein>
<dbReference type="GO" id="GO:0035438">
    <property type="term" value="F:cyclic-di-GMP binding"/>
    <property type="evidence" value="ECO:0007669"/>
    <property type="project" value="InterPro"/>
</dbReference>
<dbReference type="Proteomes" id="UP000008130">
    <property type="component" value="Chromosome"/>
</dbReference>
<dbReference type="KEGG" id="pgv:SL003B_0780"/>
<proteinExistence type="predicted"/>
<reference evidence="3 4" key="1">
    <citation type="journal article" date="2011" name="J. Bacteriol.">
        <title>Complete genome sequence of Polymorphum gilvum SL003B-26A1T, a crude oil-degrading bacterium from oil-polluted saline soil.</title>
        <authorList>
            <person name="Li S.G."/>
            <person name="Tang Y.Q."/>
            <person name="Nie Y."/>
            <person name="Cai M."/>
            <person name="Wu X.L."/>
        </authorList>
    </citation>
    <scope>NUCLEOTIDE SEQUENCE [LARGE SCALE GENOMIC DNA]</scope>
    <source>
        <strain evidence="4">LMG 25793 / CGMCC 1.9160 / SL003B-26A1</strain>
    </source>
</reference>
<dbReference type="Pfam" id="PF07238">
    <property type="entry name" value="PilZ"/>
    <property type="match status" value="1"/>
</dbReference>
<accession>F2IVV3</accession>
<dbReference type="AlphaFoldDB" id="F2IVV3"/>
<dbReference type="Gene3D" id="2.40.10.220">
    <property type="entry name" value="predicted glycosyltransferase like domains"/>
    <property type="match status" value="1"/>
</dbReference>
<keyword evidence="4" id="KW-1185">Reference proteome</keyword>
<dbReference type="OrthoDB" id="7210926at2"/>
<dbReference type="InterPro" id="IPR009875">
    <property type="entry name" value="PilZ_domain"/>
</dbReference>
<evidence type="ECO:0000313" key="4">
    <source>
        <dbReference type="Proteomes" id="UP000008130"/>
    </source>
</evidence>
<sequence>MAAGTPDSEHRRHPRRRTRLRTGKIADADNRFLSECTIFDVSAGGARLMVPEHLNLPAEIILFDDLEKTVALASVRWRRGNQVGIQYEVTPASLRYFASPKLRSLAQRYYARTD</sequence>
<dbReference type="STRING" id="991905.SL003B_0780"/>
<evidence type="ECO:0000313" key="3">
    <source>
        <dbReference type="EMBL" id="ADZ69210.1"/>
    </source>
</evidence>